<feature type="region of interest" description="Disordered" evidence="1">
    <location>
        <begin position="247"/>
        <end position="300"/>
    </location>
</feature>
<evidence type="ECO:0000313" key="3">
    <source>
        <dbReference type="EMBL" id="KAG8062439.1"/>
    </source>
</evidence>
<protein>
    <recommendedName>
        <fullName evidence="2">Glycosyl transferase family 28 C-terminal domain-containing protein</fullName>
    </recommendedName>
</protein>
<feature type="region of interest" description="Disordered" evidence="1">
    <location>
        <begin position="394"/>
        <end position="415"/>
    </location>
</feature>
<dbReference type="GO" id="GO:0006488">
    <property type="term" value="P:dolichol-linked oligosaccharide biosynthetic process"/>
    <property type="evidence" value="ECO:0007669"/>
    <property type="project" value="TreeGrafter"/>
</dbReference>
<dbReference type="InterPro" id="IPR007235">
    <property type="entry name" value="Glyco_trans_28_C"/>
</dbReference>
<dbReference type="InterPro" id="IPR052474">
    <property type="entry name" value="UDP-GlcNAc_transferase"/>
</dbReference>
<comment type="caution">
    <text evidence="3">The sequence shown here is derived from an EMBL/GenBank/DDBJ whole genome shotgun (WGS) entry which is preliminary data.</text>
</comment>
<gene>
    <name evidence="3" type="ORF">GUJ93_ZPchr0003g18528</name>
</gene>
<dbReference type="EMBL" id="JAAALK010000286">
    <property type="protein sequence ID" value="KAG8062439.1"/>
    <property type="molecule type" value="Genomic_DNA"/>
</dbReference>
<dbReference type="PANTHER" id="PTHR47043">
    <property type="entry name" value="UDP-N-ACETYLGLUCOSAMINE TRANSFERASE SUBUNIT ALG13"/>
    <property type="match status" value="1"/>
</dbReference>
<evidence type="ECO:0000313" key="4">
    <source>
        <dbReference type="Proteomes" id="UP000729402"/>
    </source>
</evidence>
<organism evidence="3 4">
    <name type="scientific">Zizania palustris</name>
    <name type="common">Northern wild rice</name>
    <dbReference type="NCBI Taxonomy" id="103762"/>
    <lineage>
        <taxon>Eukaryota</taxon>
        <taxon>Viridiplantae</taxon>
        <taxon>Streptophyta</taxon>
        <taxon>Embryophyta</taxon>
        <taxon>Tracheophyta</taxon>
        <taxon>Spermatophyta</taxon>
        <taxon>Magnoliopsida</taxon>
        <taxon>Liliopsida</taxon>
        <taxon>Poales</taxon>
        <taxon>Poaceae</taxon>
        <taxon>BOP clade</taxon>
        <taxon>Oryzoideae</taxon>
        <taxon>Oryzeae</taxon>
        <taxon>Zizaniinae</taxon>
        <taxon>Zizania</taxon>
    </lineage>
</organism>
<feature type="region of interest" description="Disordered" evidence="1">
    <location>
        <begin position="194"/>
        <end position="224"/>
    </location>
</feature>
<accession>A0A8J5SV80</accession>
<evidence type="ECO:0000256" key="1">
    <source>
        <dbReference type="SAM" id="MobiDB-lite"/>
    </source>
</evidence>
<feature type="compositionally biased region" description="Basic and acidic residues" evidence="1">
    <location>
        <begin position="288"/>
        <end position="298"/>
    </location>
</feature>
<dbReference type="OrthoDB" id="20273at2759"/>
<keyword evidence="4" id="KW-1185">Reference proteome</keyword>
<dbReference type="PANTHER" id="PTHR47043:SF1">
    <property type="entry name" value="UDP-N-ACETYLGLUCOSAMINE TRANSFERASE SUBUNIT ALG13"/>
    <property type="match status" value="1"/>
</dbReference>
<feature type="compositionally biased region" description="Acidic residues" evidence="1">
    <location>
        <begin position="267"/>
        <end position="287"/>
    </location>
</feature>
<feature type="domain" description="Glycosyl transferase family 28 C-terminal" evidence="2">
    <location>
        <begin position="8"/>
        <end position="87"/>
    </location>
</feature>
<reference evidence="3" key="2">
    <citation type="submission" date="2021-02" db="EMBL/GenBank/DDBJ databases">
        <authorList>
            <person name="Kimball J.A."/>
            <person name="Haas M.W."/>
            <person name="Macchietto M."/>
            <person name="Kono T."/>
            <person name="Duquette J."/>
            <person name="Shao M."/>
        </authorList>
    </citation>
    <scope>NUCLEOTIDE SEQUENCE</scope>
    <source>
        <tissue evidence="3">Fresh leaf tissue</tissue>
    </source>
</reference>
<dbReference type="GO" id="GO:0043541">
    <property type="term" value="C:UDP-N-acetylglucosamine transferase complex"/>
    <property type="evidence" value="ECO:0007669"/>
    <property type="project" value="TreeGrafter"/>
</dbReference>
<dbReference type="Pfam" id="PF04101">
    <property type="entry name" value="Glyco_tran_28_C"/>
    <property type="match status" value="1"/>
</dbReference>
<evidence type="ECO:0000259" key="2">
    <source>
        <dbReference type="Pfam" id="PF04101"/>
    </source>
</evidence>
<proteinExistence type="predicted"/>
<name>A0A8J5SV80_ZIZPA</name>
<dbReference type="Proteomes" id="UP000729402">
    <property type="component" value="Unassembled WGS sequence"/>
</dbReference>
<dbReference type="GO" id="GO:0016758">
    <property type="term" value="F:hexosyltransferase activity"/>
    <property type="evidence" value="ECO:0007669"/>
    <property type="project" value="InterPro"/>
</dbReference>
<dbReference type="AlphaFoldDB" id="A0A8J5SV80"/>
<reference evidence="3" key="1">
    <citation type="journal article" date="2021" name="bioRxiv">
        <title>Whole Genome Assembly and Annotation of Northern Wild Rice, Zizania palustris L., Supports a Whole Genome Duplication in the Zizania Genus.</title>
        <authorList>
            <person name="Haas M."/>
            <person name="Kono T."/>
            <person name="Macchietto M."/>
            <person name="Millas R."/>
            <person name="McGilp L."/>
            <person name="Shao M."/>
            <person name="Duquette J."/>
            <person name="Hirsch C.N."/>
            <person name="Kimball J."/>
        </authorList>
    </citation>
    <scope>NUCLEOTIDE SEQUENCE</scope>
    <source>
        <tissue evidence="3">Fresh leaf tissue</tissue>
    </source>
</reference>
<feature type="compositionally biased region" description="Basic and acidic residues" evidence="1">
    <location>
        <begin position="199"/>
        <end position="214"/>
    </location>
</feature>
<sequence length="415" mass="44038">MGDRGRRMVFVTVGTTCFDALVKVIDSEAMKEALLQKGYTDLVIQMGRGTYMPSKVLGSSTLQVDYFTFSPSIADYIREASLVISHAARFQRSDAMMTFVPSTWSAEEMQALADLQQAIAILSASLGLAPMASKLSSFPHGAAGFPTASSPSPIAVAGAQGGGGNWFWWLGTDGGATGGKGDTSTGQTLAKLPLSRVASDSRRATEDTNRELPTMEKQPWVDSPCAITLATPDEEGHNRSLDFIDRSLYSTNGDGADSAPQPLPPSADDDGADPEEEGDYEGGGDEGQDGKDDSRDGEEVVDSAIRSFSNSTDDDGAKLAPQPLIHIATARHARRLEGPLHFRLFRCRASQPSNWPHFHRSSTPGLLAVLAQDAAKGAARASNLSSARHRRLGPVHACQVPSPVGTLDSTDSSPC</sequence>